<evidence type="ECO:0000313" key="1">
    <source>
        <dbReference type="EMBL" id="PCD03637.1"/>
    </source>
</evidence>
<dbReference type="AlphaFoldDB" id="A0A2A4B6E6"/>
<keyword evidence="2" id="KW-1185">Reference proteome</keyword>
<dbReference type="EMBL" id="NWMW01000001">
    <property type="protein sequence ID" value="PCD03637.1"/>
    <property type="molecule type" value="Genomic_DNA"/>
</dbReference>
<protein>
    <submittedName>
        <fullName evidence="1">Uncharacterized protein</fullName>
    </submittedName>
</protein>
<dbReference type="RefSeq" id="WP_096342040.1">
    <property type="nucleotide sequence ID" value="NZ_NWMW01000001.1"/>
</dbReference>
<proteinExistence type="predicted"/>
<gene>
    <name evidence="1" type="ORF">COC42_04555</name>
</gene>
<reference evidence="1 2" key="1">
    <citation type="submission" date="2017-09" db="EMBL/GenBank/DDBJ databases">
        <title>Sphingomonas spermidinifaciens 9NM-10, whole genome shotgun sequence.</title>
        <authorList>
            <person name="Feng G."/>
            <person name="Zhu H."/>
        </authorList>
    </citation>
    <scope>NUCLEOTIDE SEQUENCE [LARGE SCALE GENOMIC DNA]</scope>
    <source>
        <strain evidence="1 2">9NM-10</strain>
    </source>
</reference>
<name>A0A2A4B6E6_9SPHN</name>
<dbReference type="OrthoDB" id="7507446at2"/>
<comment type="caution">
    <text evidence="1">The sequence shown here is derived from an EMBL/GenBank/DDBJ whole genome shotgun (WGS) entry which is preliminary data.</text>
</comment>
<dbReference type="Proteomes" id="UP000218366">
    <property type="component" value="Unassembled WGS sequence"/>
</dbReference>
<organism evidence="1 2">
    <name type="scientific">Sphingomonas spermidinifaciens</name>
    <dbReference type="NCBI Taxonomy" id="1141889"/>
    <lineage>
        <taxon>Bacteria</taxon>
        <taxon>Pseudomonadati</taxon>
        <taxon>Pseudomonadota</taxon>
        <taxon>Alphaproteobacteria</taxon>
        <taxon>Sphingomonadales</taxon>
        <taxon>Sphingomonadaceae</taxon>
        <taxon>Sphingomonas</taxon>
    </lineage>
</organism>
<sequence>MIALRRTRFDTDCRVELEHSDEFLCAHVVLANDVELGPGDRVRVHGAPIVIGFGERAVVERTATVERASTAERLWTKLAGHFEMTELYEVSFSDRTRL</sequence>
<evidence type="ECO:0000313" key="2">
    <source>
        <dbReference type="Proteomes" id="UP000218366"/>
    </source>
</evidence>
<accession>A0A2A4B6E6</accession>